<dbReference type="PATRIC" id="fig|1806891.3.peg.213"/>
<dbReference type="InterPro" id="IPR036779">
    <property type="entry name" value="LysM_dom_sf"/>
</dbReference>
<proteinExistence type="predicted"/>
<keyword evidence="4" id="KW-1185">Reference proteome</keyword>
<feature type="transmembrane region" description="Helical" evidence="1">
    <location>
        <begin position="9"/>
        <end position="32"/>
    </location>
</feature>
<gene>
    <name evidence="3" type="ORF">Cs308_0222</name>
</gene>
<dbReference type="Proteomes" id="UP000078162">
    <property type="component" value="Chromosome"/>
</dbReference>
<dbReference type="KEGG" id="csaz:Cs308_0222"/>
<dbReference type="CDD" id="cd00118">
    <property type="entry name" value="LysM"/>
    <property type="match status" value="1"/>
</dbReference>
<dbReference type="STRING" id="1806891.Cs308_0222"/>
<keyword evidence="1" id="KW-0472">Membrane</keyword>
<dbReference type="RefSeq" id="WP_066481519.1">
    <property type="nucleotide sequence ID" value="NZ_CP014639.1"/>
</dbReference>
<dbReference type="EMBL" id="CP014639">
    <property type="protein sequence ID" value="ANH78393.1"/>
    <property type="molecule type" value="Genomic_DNA"/>
</dbReference>
<evidence type="ECO:0000256" key="1">
    <source>
        <dbReference type="SAM" id="Phobius"/>
    </source>
</evidence>
<dbReference type="OrthoDB" id="17478at2"/>
<keyword evidence="1" id="KW-1133">Transmembrane helix</keyword>
<dbReference type="SMART" id="SM00257">
    <property type="entry name" value="LysM"/>
    <property type="match status" value="1"/>
</dbReference>
<evidence type="ECO:0000259" key="2">
    <source>
        <dbReference type="PROSITE" id="PS51782"/>
    </source>
</evidence>
<dbReference type="AlphaFoldDB" id="A0A1A9HWB4"/>
<dbReference type="InterPro" id="IPR018392">
    <property type="entry name" value="LysM"/>
</dbReference>
<organism evidence="3 4">
    <name type="scientific">Candidatus Chlamydia sanziniae</name>
    <dbReference type="NCBI Taxonomy" id="1806891"/>
    <lineage>
        <taxon>Bacteria</taxon>
        <taxon>Pseudomonadati</taxon>
        <taxon>Chlamydiota</taxon>
        <taxon>Chlamydiia</taxon>
        <taxon>Chlamydiales</taxon>
        <taxon>Chlamydiaceae</taxon>
        <taxon>Chlamydia/Chlamydophila group</taxon>
        <taxon>Chlamydia</taxon>
    </lineage>
</organism>
<sequence length="360" mass="41544">MALKRKTKWLWQVLILSMGLNVLFLFLFYSAIFQKDIYKLRLFSGPLIAKSSQGIHIPEDFLETLSQASLNELLLSLKDESFVYGRPVKFWALSVAITVHHVDITPVLPHPLTFTELKSPSRIWFLPNIDNREFPAICHYLSTHRYPYTSQGLFLRISRSLAEGQVDEDCLYSFCLTPEFLYFRTLLAGAELEVASVASLARMVIEEGAELFFSLCNEEARHSAISDRQRQKVLRAYLDREVALAALLLLVHDSDAVLHEFCNEDVQKILHLLPSGSPYRERFLARLVNSPRKECSRPVYPEKKELEEVLEQEYVIQEGDSLWLIAQRFHISVEKLKEKNQLKNDRLLPGRVLRLPPKSS</sequence>
<feature type="domain" description="LysM" evidence="2">
    <location>
        <begin position="312"/>
        <end position="355"/>
    </location>
</feature>
<dbReference type="Gene3D" id="3.10.350.10">
    <property type="entry name" value="LysM domain"/>
    <property type="match status" value="1"/>
</dbReference>
<accession>A0A1A9HWB4</accession>
<protein>
    <recommendedName>
        <fullName evidence="2">LysM domain-containing protein</fullName>
    </recommendedName>
</protein>
<keyword evidence="1" id="KW-0812">Transmembrane</keyword>
<dbReference type="SUPFAM" id="SSF54106">
    <property type="entry name" value="LysM domain"/>
    <property type="match status" value="1"/>
</dbReference>
<evidence type="ECO:0000313" key="3">
    <source>
        <dbReference type="EMBL" id="ANH78393.1"/>
    </source>
</evidence>
<dbReference type="PROSITE" id="PS51782">
    <property type="entry name" value="LYSM"/>
    <property type="match status" value="1"/>
</dbReference>
<dbReference type="Pfam" id="PF01476">
    <property type="entry name" value="LysM"/>
    <property type="match status" value="1"/>
</dbReference>
<name>A0A1A9HWB4_9CHLA</name>
<reference evidence="3 4" key="1">
    <citation type="submission" date="2016-03" db="EMBL/GenBank/DDBJ databases">
        <title>Culture-independent genomics supports pathogen discovery for uncultivable bacteria within the genus Chlamydia.</title>
        <authorList>
            <person name="Taylor-Brown A."/>
            <person name="Bachmann N.L."/>
            <person name="Borel N."/>
            <person name="Polkinghorne A."/>
        </authorList>
    </citation>
    <scope>NUCLEOTIDE SEQUENCE [LARGE SCALE GENOMIC DNA]</scope>
    <source>
        <strain evidence="3 4">2742-308</strain>
    </source>
</reference>
<evidence type="ECO:0000313" key="4">
    <source>
        <dbReference type="Proteomes" id="UP000078162"/>
    </source>
</evidence>